<name>A0A7W9N1B4_9MICC</name>
<organism evidence="3 4">
    <name type="scientific">Micrococcus endophyticus</name>
    <dbReference type="NCBI Taxonomy" id="455343"/>
    <lineage>
        <taxon>Bacteria</taxon>
        <taxon>Bacillati</taxon>
        <taxon>Actinomycetota</taxon>
        <taxon>Actinomycetes</taxon>
        <taxon>Micrococcales</taxon>
        <taxon>Micrococcaceae</taxon>
        <taxon>Micrococcus</taxon>
    </lineage>
</organism>
<evidence type="ECO:0000256" key="2">
    <source>
        <dbReference type="SAM" id="SignalP"/>
    </source>
</evidence>
<accession>A0A7W9N1B4</accession>
<evidence type="ECO:0000256" key="1">
    <source>
        <dbReference type="SAM" id="MobiDB-lite"/>
    </source>
</evidence>
<dbReference type="RefSeq" id="WP_184173261.1">
    <property type="nucleotide sequence ID" value="NZ_BAABAG010000018.1"/>
</dbReference>
<evidence type="ECO:0000313" key="3">
    <source>
        <dbReference type="EMBL" id="MBB5849628.1"/>
    </source>
</evidence>
<feature type="chain" id="PRO_5039292635" description="Septum formation-related domain-containing protein" evidence="2">
    <location>
        <begin position="28"/>
        <end position="185"/>
    </location>
</feature>
<keyword evidence="4" id="KW-1185">Reference proteome</keyword>
<keyword evidence="2" id="KW-0732">Signal</keyword>
<sequence>MAFAALSRSARLAGLSAAALLALTACGGQDSSDADASASTTAPASESAQSSESSSASASSLSAAPADYEAGTCFTAPLGARDLSSFETTDCEGAHIAEYLWAVPAVAEGEEADPAAAQTCTAQAQRLSEEKEDQLNGAVLTSSELGNYGTDEKHCVVYGVSGEWEGQIVDPELTLDEAIAASTGA</sequence>
<dbReference type="Proteomes" id="UP000567246">
    <property type="component" value="Unassembled WGS sequence"/>
</dbReference>
<gene>
    <name evidence="3" type="ORF">HDA33_002192</name>
</gene>
<protein>
    <recommendedName>
        <fullName evidence="5">Septum formation-related domain-containing protein</fullName>
    </recommendedName>
</protein>
<feature type="region of interest" description="Disordered" evidence="1">
    <location>
        <begin position="28"/>
        <end position="61"/>
    </location>
</feature>
<dbReference type="AlphaFoldDB" id="A0A7W9N1B4"/>
<reference evidence="3 4" key="1">
    <citation type="submission" date="2020-08" db="EMBL/GenBank/DDBJ databases">
        <title>Sequencing the genomes of 1000 actinobacteria strains.</title>
        <authorList>
            <person name="Klenk H.-P."/>
        </authorList>
    </citation>
    <scope>NUCLEOTIDE SEQUENCE [LARGE SCALE GENOMIC DNA]</scope>
    <source>
        <strain evidence="3 4">DSM 17945</strain>
    </source>
</reference>
<dbReference type="EMBL" id="JACHMW010000001">
    <property type="protein sequence ID" value="MBB5849628.1"/>
    <property type="molecule type" value="Genomic_DNA"/>
</dbReference>
<evidence type="ECO:0008006" key="5">
    <source>
        <dbReference type="Google" id="ProtNLM"/>
    </source>
</evidence>
<proteinExistence type="predicted"/>
<comment type="caution">
    <text evidence="3">The sequence shown here is derived from an EMBL/GenBank/DDBJ whole genome shotgun (WGS) entry which is preliminary data.</text>
</comment>
<evidence type="ECO:0000313" key="4">
    <source>
        <dbReference type="Proteomes" id="UP000567246"/>
    </source>
</evidence>
<feature type="signal peptide" evidence="2">
    <location>
        <begin position="1"/>
        <end position="27"/>
    </location>
</feature>